<feature type="transmembrane region" description="Helical" evidence="1">
    <location>
        <begin position="154"/>
        <end position="177"/>
    </location>
</feature>
<keyword evidence="1" id="KW-0812">Transmembrane</keyword>
<dbReference type="GO" id="GO:0008146">
    <property type="term" value="F:sulfotransferase activity"/>
    <property type="evidence" value="ECO:0007669"/>
    <property type="project" value="TreeGrafter"/>
</dbReference>
<dbReference type="EMBL" id="CP043641">
    <property type="protein sequence ID" value="QNE34738.1"/>
    <property type="molecule type" value="Genomic_DNA"/>
</dbReference>
<feature type="transmembrane region" description="Helical" evidence="1">
    <location>
        <begin position="47"/>
        <end position="74"/>
    </location>
</feature>
<dbReference type="SUPFAM" id="SSF69572">
    <property type="entry name" value="Activating enzymes of the ubiquitin-like proteins"/>
    <property type="match status" value="1"/>
</dbReference>
<dbReference type="Pfam" id="PF00899">
    <property type="entry name" value="ThiF"/>
    <property type="match status" value="1"/>
</dbReference>
<dbReference type="Proteomes" id="UP000515511">
    <property type="component" value="Chromosome"/>
</dbReference>
<dbReference type="RefSeq" id="WP_185277909.1">
    <property type="nucleotide sequence ID" value="NZ_CP043641.1"/>
</dbReference>
<dbReference type="Gene3D" id="3.40.50.720">
    <property type="entry name" value="NAD(P)-binding Rossmann-like Domain"/>
    <property type="match status" value="1"/>
</dbReference>
<evidence type="ECO:0000256" key="1">
    <source>
        <dbReference type="SAM" id="Phobius"/>
    </source>
</evidence>
<dbReference type="AlphaFoldDB" id="A0A7G6Y8C3"/>
<dbReference type="InterPro" id="IPR036873">
    <property type="entry name" value="Rhodanese-like_dom_sf"/>
</dbReference>
<dbReference type="GO" id="GO:0004792">
    <property type="term" value="F:thiosulfate-cyanide sulfurtransferase activity"/>
    <property type="evidence" value="ECO:0007669"/>
    <property type="project" value="TreeGrafter"/>
</dbReference>
<dbReference type="Gene3D" id="3.40.250.10">
    <property type="entry name" value="Rhodanese-like domain"/>
    <property type="match status" value="1"/>
</dbReference>
<dbReference type="Pfam" id="PF00581">
    <property type="entry name" value="Rhodanese"/>
    <property type="match status" value="1"/>
</dbReference>
<dbReference type="CDD" id="cd00757">
    <property type="entry name" value="ThiF_MoeB_HesA_family"/>
    <property type="match status" value="1"/>
</dbReference>
<evidence type="ECO:0000259" key="2">
    <source>
        <dbReference type="PROSITE" id="PS50206"/>
    </source>
</evidence>
<dbReference type="InterPro" id="IPR000594">
    <property type="entry name" value="ThiF_NAD_FAD-bd"/>
</dbReference>
<dbReference type="GO" id="GO:0005829">
    <property type="term" value="C:cytosol"/>
    <property type="evidence" value="ECO:0007669"/>
    <property type="project" value="TreeGrafter"/>
</dbReference>
<organism evidence="3 4">
    <name type="scientific">Leifsonia shinshuensis</name>
    <dbReference type="NCBI Taxonomy" id="150026"/>
    <lineage>
        <taxon>Bacteria</taxon>
        <taxon>Bacillati</taxon>
        <taxon>Actinomycetota</taxon>
        <taxon>Actinomycetes</taxon>
        <taxon>Micrococcales</taxon>
        <taxon>Microbacteriaceae</taxon>
        <taxon>Leifsonia</taxon>
    </lineage>
</organism>
<accession>A0A7G6Y8C3</accession>
<dbReference type="GO" id="GO:0016779">
    <property type="term" value="F:nucleotidyltransferase activity"/>
    <property type="evidence" value="ECO:0007669"/>
    <property type="project" value="TreeGrafter"/>
</dbReference>
<dbReference type="GO" id="GO:0008641">
    <property type="term" value="F:ubiquitin-like modifier activating enzyme activity"/>
    <property type="evidence" value="ECO:0007669"/>
    <property type="project" value="InterPro"/>
</dbReference>
<dbReference type="PANTHER" id="PTHR10953">
    <property type="entry name" value="UBIQUITIN-ACTIVATING ENZYME E1"/>
    <property type="match status" value="1"/>
</dbReference>
<dbReference type="KEGG" id="lse:F1C12_06120"/>
<dbReference type="SMART" id="SM00450">
    <property type="entry name" value="RHOD"/>
    <property type="match status" value="1"/>
</dbReference>
<evidence type="ECO:0000313" key="3">
    <source>
        <dbReference type="EMBL" id="QNE34738.1"/>
    </source>
</evidence>
<name>A0A7G6Y8C3_9MICO</name>
<evidence type="ECO:0000313" key="4">
    <source>
        <dbReference type="Proteomes" id="UP000515511"/>
    </source>
</evidence>
<proteinExistence type="predicted"/>
<dbReference type="PROSITE" id="PS50206">
    <property type="entry name" value="RHODANESE_3"/>
    <property type="match status" value="1"/>
</dbReference>
<feature type="domain" description="Rhodanese" evidence="2">
    <location>
        <begin position="307"/>
        <end position="397"/>
    </location>
</feature>
<gene>
    <name evidence="3" type="ORF">F1C12_06120</name>
</gene>
<protein>
    <submittedName>
        <fullName evidence="3">Molybdopterin biosynthesis protein MoeB</fullName>
    </submittedName>
</protein>
<dbReference type="InterPro" id="IPR001763">
    <property type="entry name" value="Rhodanese-like_dom"/>
</dbReference>
<dbReference type="InterPro" id="IPR035985">
    <property type="entry name" value="Ubiquitin-activating_enz"/>
</dbReference>
<dbReference type="InterPro" id="IPR045886">
    <property type="entry name" value="ThiF/MoeB/HesA"/>
</dbReference>
<dbReference type="PANTHER" id="PTHR10953:SF102">
    <property type="entry name" value="ADENYLYLTRANSFERASE AND SULFURTRANSFERASE MOCS3"/>
    <property type="match status" value="1"/>
</dbReference>
<keyword evidence="1" id="KW-1133">Transmembrane helix</keyword>
<sequence length="399" mass="41574">MPSPTRPAPLVAPGPALPSQYRARYARTEQLPGFGETAQRRLRAARVLVVGAGGLGSAVLPLLAGAGFGTIGIVDDDSVELSNLPRQTIHRERDLGRQKTASAADAIRAIDSGIDVRVFPERLTSANAPGILAGFDLVLDGSDNFPTRYLVNDAALLAGLTVAGMPVAGMPVVWGAVHRFGGQVGLSWAPHGPHYRDLFPVPPEPGSVPSCAEAGVLPSVCGVIGSLMASEAIKVVTGEGDLLLGRVLVHDGLRGTFRELPYAADPTAEPVTELIDYELFCGVAAIEVPSPAATTVSPADLAARLAAGQPHILLDVREPWEADIAELPGSLLVPLDVVVRDAPGVAERLGDDPLVIVCHHGIRAETARKLLDAAGAPGVVLEGGLDAWSREVDPTLARY</sequence>
<keyword evidence="1" id="KW-0472">Membrane</keyword>
<reference evidence="4" key="1">
    <citation type="submission" date="2019-09" db="EMBL/GenBank/DDBJ databases">
        <title>Antimicrobial potential of Antarctic Bacteria.</title>
        <authorList>
            <person name="Benaud N."/>
            <person name="Edwards R.J."/>
            <person name="Ferrari B.C."/>
        </authorList>
    </citation>
    <scope>NUCLEOTIDE SEQUENCE [LARGE SCALE GENOMIC DNA]</scope>
    <source>
        <strain evidence="4">INR9</strain>
    </source>
</reference>